<dbReference type="AlphaFoldDB" id="A0A543BSU1"/>
<name>A0A543BSU1_9ACTN</name>
<protein>
    <recommendedName>
        <fullName evidence="4">Ig-like domain-containing protein</fullName>
    </recommendedName>
</protein>
<proteinExistence type="predicted"/>
<dbReference type="EMBL" id="VFOZ01000003">
    <property type="protein sequence ID" value="TQL87882.1"/>
    <property type="molecule type" value="Genomic_DNA"/>
</dbReference>
<gene>
    <name evidence="2" type="ORF">FB559_8493</name>
</gene>
<evidence type="ECO:0008006" key="4">
    <source>
        <dbReference type="Google" id="ProtNLM"/>
    </source>
</evidence>
<dbReference type="Proteomes" id="UP000316096">
    <property type="component" value="Unassembled WGS sequence"/>
</dbReference>
<keyword evidence="1" id="KW-0732">Signal</keyword>
<keyword evidence="3" id="KW-1185">Reference proteome</keyword>
<sequence length="293" mass="29411">MNIRRPAMMMAVAVLGVLSVATPATATAGTFGALVPSTFTQVYSPPRTIPATGPVSVTAQCPAGTEAVSVGGLADTLDSITPGPGHDSGVATSHASNGNLGSAIVAQATCAPTAQFAGTTAFTHEQSVHSTTGEWTATVTCPAGMRAFGGGGYFRAGNGTISTSEFFMSANTLTANGRSWLVSALDKTFTDTLVVTTRCAPQSSSTRLVEEIYPIVPVAGATGGKTSGYAHCPAGFLPISGGAQVTTDNPPSAAQPQLTTSVLVDNGQIGWFASGGYNAGEHAQLHVIALCGS</sequence>
<evidence type="ECO:0000313" key="3">
    <source>
        <dbReference type="Proteomes" id="UP000316096"/>
    </source>
</evidence>
<reference evidence="2 3" key="1">
    <citation type="submission" date="2019-06" db="EMBL/GenBank/DDBJ databases">
        <title>Sequencing the genomes of 1000 actinobacteria strains.</title>
        <authorList>
            <person name="Klenk H.-P."/>
        </authorList>
    </citation>
    <scope>NUCLEOTIDE SEQUENCE [LARGE SCALE GENOMIC DNA]</scope>
    <source>
        <strain evidence="2 3">DSM 102200</strain>
    </source>
</reference>
<evidence type="ECO:0000256" key="1">
    <source>
        <dbReference type="SAM" id="SignalP"/>
    </source>
</evidence>
<feature type="chain" id="PRO_5021991083" description="Ig-like domain-containing protein" evidence="1">
    <location>
        <begin position="27"/>
        <end position="293"/>
    </location>
</feature>
<accession>A0A543BSU1</accession>
<feature type="signal peptide" evidence="1">
    <location>
        <begin position="1"/>
        <end position="26"/>
    </location>
</feature>
<organism evidence="2 3">
    <name type="scientific">Actinoallomurus bryophytorum</name>
    <dbReference type="NCBI Taxonomy" id="1490222"/>
    <lineage>
        <taxon>Bacteria</taxon>
        <taxon>Bacillati</taxon>
        <taxon>Actinomycetota</taxon>
        <taxon>Actinomycetes</taxon>
        <taxon>Streptosporangiales</taxon>
        <taxon>Thermomonosporaceae</taxon>
        <taxon>Actinoallomurus</taxon>
    </lineage>
</organism>
<comment type="caution">
    <text evidence="2">The sequence shown here is derived from an EMBL/GenBank/DDBJ whole genome shotgun (WGS) entry which is preliminary data.</text>
</comment>
<evidence type="ECO:0000313" key="2">
    <source>
        <dbReference type="EMBL" id="TQL87882.1"/>
    </source>
</evidence>